<evidence type="ECO:0000256" key="1">
    <source>
        <dbReference type="SAM" id="MobiDB-lite"/>
    </source>
</evidence>
<dbReference type="SUPFAM" id="SSF140990">
    <property type="entry name" value="FtsH protease domain-like"/>
    <property type="match status" value="1"/>
</dbReference>
<sequence>PPPPQIDNEVKRLCNESYERATTLLKKNSHLHVRLAEALLEFETLTGKEVADLVKHNIRPKREKENKRAGAKGDTSILGGTGILARAAE</sequence>
<feature type="non-terminal residue" evidence="3">
    <location>
        <position position="1"/>
    </location>
</feature>
<dbReference type="EMBL" id="BRYB01004693">
    <property type="protein sequence ID" value="GMI35307.1"/>
    <property type="molecule type" value="Genomic_DNA"/>
</dbReference>
<dbReference type="Proteomes" id="UP001165060">
    <property type="component" value="Unassembled WGS sequence"/>
</dbReference>
<name>A0ABQ6MY45_9STRA</name>
<feature type="region of interest" description="Disordered" evidence="1">
    <location>
        <begin position="61"/>
        <end position="89"/>
    </location>
</feature>
<proteinExistence type="predicted"/>
<evidence type="ECO:0000313" key="4">
    <source>
        <dbReference type="Proteomes" id="UP001165060"/>
    </source>
</evidence>
<dbReference type="InterPro" id="IPR037219">
    <property type="entry name" value="Peptidase_M41-like"/>
</dbReference>
<feature type="domain" description="Peptidase M41" evidence="2">
    <location>
        <begin position="5"/>
        <end position="52"/>
    </location>
</feature>
<reference evidence="3 4" key="1">
    <citation type="journal article" date="2023" name="Commun. Biol.">
        <title>Genome analysis of Parmales, the sister group of diatoms, reveals the evolutionary specialization of diatoms from phago-mixotrophs to photoautotrophs.</title>
        <authorList>
            <person name="Ban H."/>
            <person name="Sato S."/>
            <person name="Yoshikawa S."/>
            <person name="Yamada K."/>
            <person name="Nakamura Y."/>
            <person name="Ichinomiya M."/>
            <person name="Sato N."/>
            <person name="Blanc-Mathieu R."/>
            <person name="Endo H."/>
            <person name="Kuwata A."/>
            <person name="Ogata H."/>
        </authorList>
    </citation>
    <scope>NUCLEOTIDE SEQUENCE [LARGE SCALE GENOMIC DNA]</scope>
</reference>
<gene>
    <name evidence="3" type="ORF">TeGR_g11591</name>
</gene>
<dbReference type="InterPro" id="IPR000642">
    <property type="entry name" value="Peptidase_M41"/>
</dbReference>
<dbReference type="Gene3D" id="1.20.58.760">
    <property type="entry name" value="Peptidase M41"/>
    <property type="match status" value="1"/>
</dbReference>
<protein>
    <recommendedName>
        <fullName evidence="2">Peptidase M41 domain-containing protein</fullName>
    </recommendedName>
</protein>
<dbReference type="Pfam" id="PF01434">
    <property type="entry name" value="Peptidase_M41"/>
    <property type="match status" value="1"/>
</dbReference>
<keyword evidence="4" id="KW-1185">Reference proteome</keyword>
<comment type="caution">
    <text evidence="3">The sequence shown here is derived from an EMBL/GenBank/DDBJ whole genome shotgun (WGS) entry which is preliminary data.</text>
</comment>
<organism evidence="3 4">
    <name type="scientific">Tetraparma gracilis</name>
    <dbReference type="NCBI Taxonomy" id="2962635"/>
    <lineage>
        <taxon>Eukaryota</taxon>
        <taxon>Sar</taxon>
        <taxon>Stramenopiles</taxon>
        <taxon>Ochrophyta</taxon>
        <taxon>Bolidophyceae</taxon>
        <taxon>Parmales</taxon>
        <taxon>Triparmaceae</taxon>
        <taxon>Tetraparma</taxon>
    </lineage>
</organism>
<evidence type="ECO:0000313" key="3">
    <source>
        <dbReference type="EMBL" id="GMI35307.1"/>
    </source>
</evidence>
<accession>A0ABQ6MY45</accession>
<evidence type="ECO:0000259" key="2">
    <source>
        <dbReference type="Pfam" id="PF01434"/>
    </source>
</evidence>